<keyword evidence="1" id="KW-1133">Transmembrane helix</keyword>
<evidence type="ECO:0000256" key="1">
    <source>
        <dbReference type="SAM" id="Phobius"/>
    </source>
</evidence>
<sequence>MSVGYNRDGIPYILTFLSCLQFFQRLFFFYNIYFHIFNVVWFKGLGKISQHKIHIKIVRCLVGEIKKIIPT</sequence>
<reference evidence="2" key="1">
    <citation type="submission" date="2015-12" db="EMBL/GenBank/DDBJ databases">
        <title>Gene expression during late stages of embryo sac development: a critical building block for successful pollen-pistil interactions.</title>
        <authorList>
            <person name="Liu Y."/>
            <person name="Joly V."/>
            <person name="Sabar M."/>
            <person name="Matton D.P."/>
        </authorList>
    </citation>
    <scope>NUCLEOTIDE SEQUENCE</scope>
</reference>
<name>A0A0V0IL03_SOLCH</name>
<feature type="transmembrane region" description="Helical" evidence="1">
    <location>
        <begin position="12"/>
        <end position="33"/>
    </location>
</feature>
<accession>A0A0V0IL03</accession>
<dbReference type="AlphaFoldDB" id="A0A0V0IL03"/>
<proteinExistence type="predicted"/>
<evidence type="ECO:0000313" key="2">
    <source>
        <dbReference type="EMBL" id="JAP33308.1"/>
    </source>
</evidence>
<dbReference type="EMBL" id="GEDG01005139">
    <property type="protein sequence ID" value="JAP33308.1"/>
    <property type="molecule type" value="Transcribed_RNA"/>
</dbReference>
<protein>
    <submittedName>
        <fullName evidence="2">Putative ovule protein</fullName>
    </submittedName>
</protein>
<organism evidence="2">
    <name type="scientific">Solanum chacoense</name>
    <name type="common">Chaco potato</name>
    <dbReference type="NCBI Taxonomy" id="4108"/>
    <lineage>
        <taxon>Eukaryota</taxon>
        <taxon>Viridiplantae</taxon>
        <taxon>Streptophyta</taxon>
        <taxon>Embryophyta</taxon>
        <taxon>Tracheophyta</taxon>
        <taxon>Spermatophyta</taxon>
        <taxon>Magnoliopsida</taxon>
        <taxon>eudicotyledons</taxon>
        <taxon>Gunneridae</taxon>
        <taxon>Pentapetalae</taxon>
        <taxon>asterids</taxon>
        <taxon>lamiids</taxon>
        <taxon>Solanales</taxon>
        <taxon>Solanaceae</taxon>
        <taxon>Solanoideae</taxon>
        <taxon>Solaneae</taxon>
        <taxon>Solanum</taxon>
    </lineage>
</organism>
<keyword evidence="1" id="KW-0472">Membrane</keyword>
<keyword evidence="1" id="KW-0812">Transmembrane</keyword>
<dbReference type="PROSITE" id="PS51257">
    <property type="entry name" value="PROKAR_LIPOPROTEIN"/>
    <property type="match status" value="1"/>
</dbReference>